<dbReference type="Pfam" id="PF02163">
    <property type="entry name" value="Peptidase_M50"/>
    <property type="match status" value="1"/>
</dbReference>
<dbReference type="AlphaFoldDB" id="Q97FU8"/>
<comment type="similarity">
    <text evidence="3">Belongs to the peptidase M50B family.</text>
</comment>
<keyword evidence="10 13" id="KW-1133">Transmembrane helix</keyword>
<gene>
    <name evidence="15" type="ordered locus">CA_C2628</name>
</gene>
<feature type="domain" description="Peptidase M50" evidence="14">
    <location>
        <begin position="14"/>
        <end position="109"/>
    </location>
</feature>
<dbReference type="HOGENOM" id="CLU_086979_1_0_9"/>
<keyword evidence="16" id="KW-1185">Reference proteome</keyword>
<name>Q97FU8_CLOAB</name>
<dbReference type="STRING" id="272562.CA_C2628"/>
<evidence type="ECO:0000313" key="16">
    <source>
        <dbReference type="Proteomes" id="UP000000814"/>
    </source>
</evidence>
<feature type="transmembrane region" description="Helical" evidence="13">
    <location>
        <begin position="90"/>
        <end position="113"/>
    </location>
</feature>
<keyword evidence="6 13" id="KW-0812">Transmembrane</keyword>
<dbReference type="GO" id="GO:0008237">
    <property type="term" value="F:metallopeptidase activity"/>
    <property type="evidence" value="ECO:0007669"/>
    <property type="project" value="UniProtKB-KW"/>
</dbReference>
<evidence type="ECO:0000256" key="6">
    <source>
        <dbReference type="ARBA" id="ARBA00022692"/>
    </source>
</evidence>
<evidence type="ECO:0000256" key="12">
    <source>
        <dbReference type="ARBA" id="ARBA00023136"/>
    </source>
</evidence>
<feature type="transmembrane region" description="Helical" evidence="13">
    <location>
        <begin position="168"/>
        <end position="198"/>
    </location>
</feature>
<evidence type="ECO:0000256" key="8">
    <source>
        <dbReference type="ARBA" id="ARBA00022801"/>
    </source>
</evidence>
<evidence type="ECO:0000256" key="11">
    <source>
        <dbReference type="ARBA" id="ARBA00023049"/>
    </source>
</evidence>
<evidence type="ECO:0000256" key="9">
    <source>
        <dbReference type="ARBA" id="ARBA00022833"/>
    </source>
</evidence>
<dbReference type="RefSeq" id="WP_010965916.1">
    <property type="nucleotide sequence ID" value="NC_003030.1"/>
</dbReference>
<evidence type="ECO:0000256" key="2">
    <source>
        <dbReference type="ARBA" id="ARBA00004651"/>
    </source>
</evidence>
<dbReference type="eggNOG" id="COG1994">
    <property type="taxonomic scope" value="Bacteria"/>
</dbReference>
<keyword evidence="5" id="KW-0645">Protease</keyword>
<evidence type="ECO:0000256" key="4">
    <source>
        <dbReference type="ARBA" id="ARBA00022475"/>
    </source>
</evidence>
<keyword evidence="12 13" id="KW-0472">Membrane</keyword>
<dbReference type="GeneID" id="44999096"/>
<dbReference type="PIR" id="D97223">
    <property type="entry name" value="D97223"/>
</dbReference>
<dbReference type="InterPro" id="IPR008915">
    <property type="entry name" value="Peptidase_M50"/>
</dbReference>
<dbReference type="PANTHER" id="PTHR35864">
    <property type="entry name" value="ZINC METALLOPROTEASE MJ0611-RELATED"/>
    <property type="match status" value="1"/>
</dbReference>
<evidence type="ECO:0000256" key="3">
    <source>
        <dbReference type="ARBA" id="ARBA00007931"/>
    </source>
</evidence>
<feature type="transmembrane region" description="Helical" evidence="13">
    <location>
        <begin position="125"/>
        <end position="148"/>
    </location>
</feature>
<keyword evidence="7" id="KW-0479">Metal-binding</keyword>
<dbReference type="GO" id="GO:0046872">
    <property type="term" value="F:metal ion binding"/>
    <property type="evidence" value="ECO:0007669"/>
    <property type="project" value="UniProtKB-KW"/>
</dbReference>
<accession>Q97FU8</accession>
<evidence type="ECO:0000256" key="10">
    <source>
        <dbReference type="ARBA" id="ARBA00022989"/>
    </source>
</evidence>
<comment type="cofactor">
    <cofactor evidence="1">
        <name>Zn(2+)</name>
        <dbReference type="ChEBI" id="CHEBI:29105"/>
    </cofactor>
</comment>
<evidence type="ECO:0000313" key="15">
    <source>
        <dbReference type="EMBL" id="AAK80575.1"/>
    </source>
</evidence>
<evidence type="ECO:0000259" key="14">
    <source>
        <dbReference type="Pfam" id="PF02163"/>
    </source>
</evidence>
<comment type="subcellular location">
    <subcellularLocation>
        <location evidence="2">Cell membrane</location>
        <topology evidence="2">Multi-pass membrane protein</topology>
    </subcellularLocation>
</comment>
<feature type="transmembrane region" description="Helical" evidence="13">
    <location>
        <begin position="12"/>
        <end position="31"/>
    </location>
</feature>
<dbReference type="GO" id="GO:0006508">
    <property type="term" value="P:proteolysis"/>
    <property type="evidence" value="ECO:0007669"/>
    <property type="project" value="UniProtKB-KW"/>
</dbReference>
<dbReference type="OrthoDB" id="9800627at2"/>
<dbReference type="CDD" id="cd06158">
    <property type="entry name" value="S2P-M50_like_1"/>
    <property type="match status" value="1"/>
</dbReference>
<evidence type="ECO:0000256" key="7">
    <source>
        <dbReference type="ARBA" id="ARBA00022723"/>
    </source>
</evidence>
<dbReference type="InterPro" id="IPR052348">
    <property type="entry name" value="Metallopeptidase_M50B"/>
</dbReference>
<dbReference type="Proteomes" id="UP000000814">
    <property type="component" value="Chromosome"/>
</dbReference>
<dbReference type="PANTHER" id="PTHR35864:SF1">
    <property type="entry name" value="ZINC METALLOPROTEASE YWHC-RELATED"/>
    <property type="match status" value="1"/>
</dbReference>
<protein>
    <submittedName>
        <fullName evidence="15">Predicted metal-dependent peptidase</fullName>
    </submittedName>
</protein>
<evidence type="ECO:0000256" key="13">
    <source>
        <dbReference type="SAM" id="Phobius"/>
    </source>
</evidence>
<evidence type="ECO:0000256" key="1">
    <source>
        <dbReference type="ARBA" id="ARBA00001947"/>
    </source>
</evidence>
<keyword evidence="9" id="KW-0862">Zinc</keyword>
<sequence length="216" mass="24191">MDIRQEIIYRLIMIPAVLIGFTFHEYAHAIVADKLGDKTPRFQGRITLNPMAHLDPFGFAAIILVGFGYAKPVQTNPAAYKNYRRDDLKVSIAGPIANLIVAFVFSIVCSLFLRFLPSTLITSIIYRLIIEIVRMNCLLALFNLIPIPGFDGFHVLRDLFPKAIPDSVYRYGTIILLAVIFPIIPTASGTLSIANLIIDKPVDMMFNFFMKIAALI</sequence>
<keyword evidence="11" id="KW-0482">Metalloprotease</keyword>
<proteinExistence type="inferred from homology"/>
<evidence type="ECO:0000256" key="5">
    <source>
        <dbReference type="ARBA" id="ARBA00022670"/>
    </source>
</evidence>
<feature type="transmembrane region" description="Helical" evidence="13">
    <location>
        <begin position="52"/>
        <end position="70"/>
    </location>
</feature>
<reference evidence="15 16" key="1">
    <citation type="journal article" date="2001" name="J. Bacteriol.">
        <title>Genome sequence and comparative analysis of the solvent-producing bacterium Clostridium acetobutylicum.</title>
        <authorList>
            <person name="Nolling J."/>
            <person name="Breton G."/>
            <person name="Omelchenko M.V."/>
            <person name="Makarova K.S."/>
            <person name="Zeng Q."/>
            <person name="Gibson R."/>
            <person name="Lee H.M."/>
            <person name="Dubois J."/>
            <person name="Qiu D."/>
            <person name="Hitti J."/>
            <person name="Wolf Y.I."/>
            <person name="Tatusov R.L."/>
            <person name="Sabathe F."/>
            <person name="Doucette-Stamm L."/>
            <person name="Soucaille P."/>
            <person name="Daly M.J."/>
            <person name="Bennett G.N."/>
            <person name="Koonin E.V."/>
            <person name="Smith D.R."/>
        </authorList>
    </citation>
    <scope>NUCLEOTIDE SEQUENCE [LARGE SCALE GENOMIC DNA]</scope>
    <source>
        <strain evidence="16">ATCC 824 / DSM 792 / JCM 1419 / LMG 5710 / VKM B-1787</strain>
    </source>
</reference>
<dbReference type="PATRIC" id="fig|272562.8.peg.2817"/>
<dbReference type="GO" id="GO:0005886">
    <property type="term" value="C:plasma membrane"/>
    <property type="evidence" value="ECO:0007669"/>
    <property type="project" value="UniProtKB-SubCell"/>
</dbReference>
<keyword evidence="8" id="KW-0378">Hydrolase</keyword>
<dbReference type="InterPro" id="IPR044537">
    <property type="entry name" value="Rip2-like"/>
</dbReference>
<dbReference type="EMBL" id="AE001437">
    <property type="protein sequence ID" value="AAK80575.1"/>
    <property type="molecule type" value="Genomic_DNA"/>
</dbReference>
<keyword evidence="4" id="KW-1003">Cell membrane</keyword>
<dbReference type="KEGG" id="cac:CA_C2628"/>
<organism evidence="15 16">
    <name type="scientific">Clostridium acetobutylicum (strain ATCC 824 / DSM 792 / JCM 1419 / IAM 19013 / LMG 5710 / NBRC 13948 / NRRL B-527 / VKM B-1787 / 2291 / W)</name>
    <dbReference type="NCBI Taxonomy" id="272562"/>
    <lineage>
        <taxon>Bacteria</taxon>
        <taxon>Bacillati</taxon>
        <taxon>Bacillota</taxon>
        <taxon>Clostridia</taxon>
        <taxon>Eubacteriales</taxon>
        <taxon>Clostridiaceae</taxon>
        <taxon>Clostridium</taxon>
    </lineage>
</organism>